<dbReference type="OrthoDB" id="2477600at2759"/>
<name>A0A9N9PHX6_9GLOM</name>
<sequence length="126" mass="15279">LVDSAEKQFIKINKTDYNINYQTYYFYKYFKAFLQALTQNNKIFSLSYDQAIKKATNQITDIYFLDKIIIYFEILKQSDTNLFIFFIQKKYNKDYYPLAKSLIIKKFKYITPKKINDFDLFKPTIS</sequence>
<evidence type="ECO:0000313" key="2">
    <source>
        <dbReference type="Proteomes" id="UP000789759"/>
    </source>
</evidence>
<dbReference type="AlphaFoldDB" id="A0A9N9PHX6"/>
<keyword evidence="2" id="KW-1185">Reference proteome</keyword>
<proteinExistence type="predicted"/>
<dbReference type="Proteomes" id="UP000789759">
    <property type="component" value="Unassembled WGS sequence"/>
</dbReference>
<protein>
    <submittedName>
        <fullName evidence="1">22037_t:CDS:1</fullName>
    </submittedName>
</protein>
<gene>
    <name evidence="1" type="ORF">CPELLU_LOCUS20482</name>
</gene>
<dbReference type="EMBL" id="CAJVQA010062043">
    <property type="protein sequence ID" value="CAG8829344.1"/>
    <property type="molecule type" value="Genomic_DNA"/>
</dbReference>
<feature type="non-terminal residue" evidence="1">
    <location>
        <position position="1"/>
    </location>
</feature>
<evidence type="ECO:0000313" key="1">
    <source>
        <dbReference type="EMBL" id="CAG8829344.1"/>
    </source>
</evidence>
<comment type="caution">
    <text evidence="1">The sequence shown here is derived from an EMBL/GenBank/DDBJ whole genome shotgun (WGS) entry which is preliminary data.</text>
</comment>
<accession>A0A9N9PHX6</accession>
<reference evidence="1" key="1">
    <citation type="submission" date="2021-06" db="EMBL/GenBank/DDBJ databases">
        <authorList>
            <person name="Kallberg Y."/>
            <person name="Tangrot J."/>
            <person name="Rosling A."/>
        </authorList>
    </citation>
    <scope>NUCLEOTIDE SEQUENCE</scope>
    <source>
        <strain evidence="1">FL966</strain>
    </source>
</reference>
<organism evidence="1 2">
    <name type="scientific">Cetraspora pellucida</name>
    <dbReference type="NCBI Taxonomy" id="1433469"/>
    <lineage>
        <taxon>Eukaryota</taxon>
        <taxon>Fungi</taxon>
        <taxon>Fungi incertae sedis</taxon>
        <taxon>Mucoromycota</taxon>
        <taxon>Glomeromycotina</taxon>
        <taxon>Glomeromycetes</taxon>
        <taxon>Diversisporales</taxon>
        <taxon>Gigasporaceae</taxon>
        <taxon>Cetraspora</taxon>
    </lineage>
</organism>